<proteinExistence type="predicted"/>
<dbReference type="OrthoDB" id="2220836at2"/>
<organism evidence="1 2">
    <name type="scientific">Streptococcus acidominimus</name>
    <dbReference type="NCBI Taxonomy" id="1326"/>
    <lineage>
        <taxon>Bacteria</taxon>
        <taxon>Bacillati</taxon>
        <taxon>Bacillota</taxon>
        <taxon>Bacilli</taxon>
        <taxon>Lactobacillales</taxon>
        <taxon>Streptococcaceae</taxon>
        <taxon>Streptococcus</taxon>
    </lineage>
</organism>
<dbReference type="RefSeq" id="WP_095123652.1">
    <property type="nucleotide sequence ID" value="NZ_LT906454.1"/>
</dbReference>
<name>A0A239XPR2_STRAI</name>
<reference evidence="1 2" key="1">
    <citation type="submission" date="2017-06" db="EMBL/GenBank/DDBJ databases">
        <authorList>
            <consortium name="Pathogen Informatics"/>
        </authorList>
    </citation>
    <scope>NUCLEOTIDE SEQUENCE [LARGE SCALE GENOMIC DNA]</scope>
    <source>
        <strain evidence="1 2">NCTC11291</strain>
    </source>
</reference>
<dbReference type="KEGG" id="saco:SAME_02431"/>
<sequence>MDIDEKRAIYMADHTPVSETDLQKLMVIAEKLRNEDTSLNLYELKKHPEARAKLFRHIAEACYMALDLSPTEAHKLNFIEYLEKQFINTLAKQACRTDLKGLNQFLGLVKQENKDSDIKALASDLIATGLFEKEN</sequence>
<protein>
    <submittedName>
        <fullName evidence="1">Uncharacterized protein</fullName>
    </submittedName>
</protein>
<evidence type="ECO:0000313" key="2">
    <source>
        <dbReference type="Proteomes" id="UP000215144"/>
    </source>
</evidence>
<accession>A0A239XPR2</accession>
<dbReference type="EMBL" id="LT906454">
    <property type="protein sequence ID" value="SNV47888.1"/>
    <property type="molecule type" value="Genomic_DNA"/>
</dbReference>
<dbReference type="Proteomes" id="UP000215144">
    <property type="component" value="Chromosome 1"/>
</dbReference>
<dbReference type="AlphaFoldDB" id="A0A239XPR2"/>
<evidence type="ECO:0000313" key="1">
    <source>
        <dbReference type="EMBL" id="SNV47888.1"/>
    </source>
</evidence>
<gene>
    <name evidence="1" type="ORF">SAMEA4504048_02431</name>
</gene>